<dbReference type="GO" id="GO:0006633">
    <property type="term" value="P:fatty acid biosynthetic process"/>
    <property type="evidence" value="ECO:0007669"/>
    <property type="project" value="TreeGrafter"/>
</dbReference>
<dbReference type="SUPFAM" id="SSF54637">
    <property type="entry name" value="Thioesterase/thiol ester dehydrase-isomerase"/>
    <property type="match status" value="1"/>
</dbReference>
<dbReference type="Pfam" id="PF01575">
    <property type="entry name" value="MaoC_dehydratas"/>
    <property type="match status" value="1"/>
</dbReference>
<dbReference type="GO" id="GO:0019171">
    <property type="term" value="F:(3R)-hydroxyacyl-[acyl-carrier-protein] dehydratase activity"/>
    <property type="evidence" value="ECO:0007669"/>
    <property type="project" value="TreeGrafter"/>
</dbReference>
<evidence type="ECO:0000259" key="1">
    <source>
        <dbReference type="Pfam" id="PF01575"/>
    </source>
</evidence>
<dbReference type="InterPro" id="IPR002539">
    <property type="entry name" value="MaoC-like_dom"/>
</dbReference>
<dbReference type="Proteomes" id="UP000198850">
    <property type="component" value="Unassembled WGS sequence"/>
</dbReference>
<evidence type="ECO:0000313" key="3">
    <source>
        <dbReference type="Proteomes" id="UP000198850"/>
    </source>
</evidence>
<feature type="domain" description="MaoC-like" evidence="1">
    <location>
        <begin position="23"/>
        <end position="100"/>
    </location>
</feature>
<reference evidence="2 3" key="1">
    <citation type="submission" date="2016-10" db="EMBL/GenBank/DDBJ databases">
        <authorList>
            <person name="de Groot N.N."/>
        </authorList>
    </citation>
    <scope>NUCLEOTIDE SEQUENCE [LARGE SCALE GENOMIC DNA]</scope>
    <source>
        <strain evidence="2 3">DSM 19033</strain>
    </source>
</reference>
<sequence length="131" mass="15207">MIFKVDDKFERSFIVSNKIYEGFLSIFNDNNPLHTDQQFAIMNGFREKVMHGNILNGFVSYFIGECLPIKNVIIHKQEIKFNNPVYLNDNLFFEAIVTDVFESVNAVEFKFNFKNEALKMVAKGEIQIGIL</sequence>
<dbReference type="PANTHER" id="PTHR43437:SF3">
    <property type="entry name" value="HYDROXYACYL-THIOESTER DEHYDRATASE TYPE 2, MITOCHONDRIAL"/>
    <property type="match status" value="1"/>
</dbReference>
<dbReference type="OrthoDB" id="9801625at2"/>
<dbReference type="InterPro" id="IPR029069">
    <property type="entry name" value="HotDog_dom_sf"/>
</dbReference>
<proteinExistence type="predicted"/>
<dbReference type="AlphaFoldDB" id="A0A1H4FPY9"/>
<name>A0A1H4FPY9_9SPHI</name>
<keyword evidence="3" id="KW-1185">Reference proteome</keyword>
<dbReference type="PANTHER" id="PTHR43437">
    <property type="entry name" value="HYDROXYACYL-THIOESTER DEHYDRATASE TYPE 2, MITOCHONDRIAL-RELATED"/>
    <property type="match status" value="1"/>
</dbReference>
<dbReference type="Gene3D" id="3.10.129.10">
    <property type="entry name" value="Hotdog Thioesterase"/>
    <property type="match status" value="1"/>
</dbReference>
<accession>A0A1H4FPY9</accession>
<dbReference type="STRING" id="425514.SAMN05443550_10859"/>
<dbReference type="InterPro" id="IPR050965">
    <property type="entry name" value="UPF0336/Enoyl-CoA_hydratase"/>
</dbReference>
<organism evidence="2 3">
    <name type="scientific">Pedobacter hartonius</name>
    <dbReference type="NCBI Taxonomy" id="425514"/>
    <lineage>
        <taxon>Bacteria</taxon>
        <taxon>Pseudomonadati</taxon>
        <taxon>Bacteroidota</taxon>
        <taxon>Sphingobacteriia</taxon>
        <taxon>Sphingobacteriales</taxon>
        <taxon>Sphingobacteriaceae</taxon>
        <taxon>Pedobacter</taxon>
    </lineage>
</organism>
<evidence type="ECO:0000313" key="2">
    <source>
        <dbReference type="EMBL" id="SEA99364.1"/>
    </source>
</evidence>
<gene>
    <name evidence="2" type="ORF">SAMN05443550_10859</name>
</gene>
<protein>
    <submittedName>
        <fullName evidence="2">MaoC like domain-containing protein</fullName>
    </submittedName>
</protein>
<dbReference type="EMBL" id="FNRA01000008">
    <property type="protein sequence ID" value="SEA99364.1"/>
    <property type="molecule type" value="Genomic_DNA"/>
</dbReference>
<dbReference type="RefSeq" id="WP_090557857.1">
    <property type="nucleotide sequence ID" value="NZ_FNRA01000008.1"/>
</dbReference>